<evidence type="ECO:0000256" key="1">
    <source>
        <dbReference type="SAM" id="MobiDB-lite"/>
    </source>
</evidence>
<proteinExistence type="predicted"/>
<comment type="caution">
    <text evidence="3">The sequence shown here is derived from an EMBL/GenBank/DDBJ whole genome shotgun (WGS) entry which is preliminary data.</text>
</comment>
<reference evidence="3 4" key="1">
    <citation type="submission" date="2020-07" db="EMBL/GenBank/DDBJ databases">
        <title>Sequencing the genomes of 1000 actinobacteria strains.</title>
        <authorList>
            <person name="Klenk H.-P."/>
        </authorList>
    </citation>
    <scope>NUCLEOTIDE SEQUENCE [LARGE SCALE GENOMIC DNA]</scope>
    <source>
        <strain evidence="3 4">DSM 18448</strain>
    </source>
</reference>
<protein>
    <submittedName>
        <fullName evidence="3">RimJ/RimL family protein N-acetyltransferase</fullName>
    </submittedName>
</protein>
<dbReference type="EMBL" id="JACBZH010000001">
    <property type="protein sequence ID" value="NYH91223.1"/>
    <property type="molecule type" value="Genomic_DNA"/>
</dbReference>
<dbReference type="InterPro" id="IPR016181">
    <property type="entry name" value="Acyl_CoA_acyltransferase"/>
</dbReference>
<sequence>MPPAGRDGNLLDVSRVDPAHNPRRPLTDGAVVLREWAEEDSEWYAASIHDPEIQRFTSEPEKLTASEVRTAIIAQRNRPDAAGFVICDAATGDRLGNIGITRDGSVGEAAYWLASAARGRGVATRALKLISAWALRDFGIAEIRLWTHAENARSRQVAERAGYRRTPQHDNHRTVNGDVWPISTYVLVVDSSG</sequence>
<dbReference type="InterPro" id="IPR000182">
    <property type="entry name" value="GNAT_dom"/>
</dbReference>
<name>A0A852ZFY2_9ACTN</name>
<evidence type="ECO:0000313" key="4">
    <source>
        <dbReference type="Proteomes" id="UP000579605"/>
    </source>
</evidence>
<feature type="domain" description="N-acetyltransferase" evidence="2">
    <location>
        <begin position="31"/>
        <end position="186"/>
    </location>
</feature>
<feature type="region of interest" description="Disordered" evidence="1">
    <location>
        <begin position="1"/>
        <end position="24"/>
    </location>
</feature>
<accession>A0A852ZFY2</accession>
<keyword evidence="4" id="KW-1185">Reference proteome</keyword>
<dbReference type="SUPFAM" id="SSF55729">
    <property type="entry name" value="Acyl-CoA N-acyltransferases (Nat)"/>
    <property type="match status" value="1"/>
</dbReference>
<dbReference type="RefSeq" id="WP_179788832.1">
    <property type="nucleotide sequence ID" value="NZ_BAAARR010000023.1"/>
</dbReference>
<dbReference type="Proteomes" id="UP000579605">
    <property type="component" value="Unassembled WGS sequence"/>
</dbReference>
<dbReference type="AlphaFoldDB" id="A0A852ZFY2"/>
<dbReference type="InterPro" id="IPR051531">
    <property type="entry name" value="N-acetyltransferase"/>
</dbReference>
<dbReference type="PANTHER" id="PTHR43792">
    <property type="entry name" value="GNAT FAMILY, PUTATIVE (AFU_ORTHOLOGUE AFUA_3G00765)-RELATED-RELATED"/>
    <property type="match status" value="1"/>
</dbReference>
<gene>
    <name evidence="3" type="ORF">F4554_003861</name>
</gene>
<evidence type="ECO:0000313" key="3">
    <source>
        <dbReference type="EMBL" id="NYH91223.1"/>
    </source>
</evidence>
<dbReference type="PROSITE" id="PS51186">
    <property type="entry name" value="GNAT"/>
    <property type="match status" value="1"/>
</dbReference>
<dbReference type="GO" id="GO:0016747">
    <property type="term" value="F:acyltransferase activity, transferring groups other than amino-acyl groups"/>
    <property type="evidence" value="ECO:0007669"/>
    <property type="project" value="InterPro"/>
</dbReference>
<dbReference type="Gene3D" id="3.40.630.30">
    <property type="match status" value="1"/>
</dbReference>
<organism evidence="3 4">
    <name type="scientific">Actinopolymorpha rutila</name>
    <dbReference type="NCBI Taxonomy" id="446787"/>
    <lineage>
        <taxon>Bacteria</taxon>
        <taxon>Bacillati</taxon>
        <taxon>Actinomycetota</taxon>
        <taxon>Actinomycetes</taxon>
        <taxon>Propionibacteriales</taxon>
        <taxon>Actinopolymorphaceae</taxon>
        <taxon>Actinopolymorpha</taxon>
    </lineage>
</organism>
<keyword evidence="3" id="KW-0808">Transferase</keyword>
<evidence type="ECO:0000259" key="2">
    <source>
        <dbReference type="PROSITE" id="PS51186"/>
    </source>
</evidence>
<dbReference type="Pfam" id="PF13302">
    <property type="entry name" value="Acetyltransf_3"/>
    <property type="match status" value="1"/>
</dbReference>